<dbReference type="Proteomes" id="UP001054945">
    <property type="component" value="Unassembled WGS sequence"/>
</dbReference>
<proteinExistence type="predicted"/>
<gene>
    <name evidence="1" type="ORF">CEXT_244331</name>
</gene>
<organism evidence="1 2">
    <name type="scientific">Caerostris extrusa</name>
    <name type="common">Bark spider</name>
    <name type="synonym">Caerostris bankana</name>
    <dbReference type="NCBI Taxonomy" id="172846"/>
    <lineage>
        <taxon>Eukaryota</taxon>
        <taxon>Metazoa</taxon>
        <taxon>Ecdysozoa</taxon>
        <taxon>Arthropoda</taxon>
        <taxon>Chelicerata</taxon>
        <taxon>Arachnida</taxon>
        <taxon>Araneae</taxon>
        <taxon>Araneomorphae</taxon>
        <taxon>Entelegynae</taxon>
        <taxon>Araneoidea</taxon>
        <taxon>Araneidae</taxon>
        <taxon>Caerostris</taxon>
    </lineage>
</organism>
<comment type="caution">
    <text evidence="1">The sequence shown here is derived from an EMBL/GenBank/DDBJ whole genome shotgun (WGS) entry which is preliminary data.</text>
</comment>
<name>A0AAV4T5Y0_CAEEX</name>
<reference evidence="1 2" key="1">
    <citation type="submission" date="2021-06" db="EMBL/GenBank/DDBJ databases">
        <title>Caerostris extrusa draft genome.</title>
        <authorList>
            <person name="Kono N."/>
            <person name="Arakawa K."/>
        </authorList>
    </citation>
    <scope>NUCLEOTIDE SEQUENCE [LARGE SCALE GENOMIC DNA]</scope>
</reference>
<evidence type="ECO:0000313" key="1">
    <source>
        <dbReference type="EMBL" id="GIY41614.1"/>
    </source>
</evidence>
<keyword evidence="2" id="KW-1185">Reference proteome</keyword>
<accession>A0AAV4T5Y0</accession>
<evidence type="ECO:0000313" key="2">
    <source>
        <dbReference type="Proteomes" id="UP001054945"/>
    </source>
</evidence>
<dbReference type="AlphaFoldDB" id="A0AAV4T5Y0"/>
<sequence length="115" mass="12761">MGKRITNALSVLLKTDFVPEGNFKESSSILRRMNSRVERIEICEDSLKNGLYASVSPLSFGIINNGASTRVLRILNRRRQLPAKRSGAVTLKSHSQEGTEMPLRLPYSPAITECA</sequence>
<dbReference type="EMBL" id="BPLR01010731">
    <property type="protein sequence ID" value="GIY41614.1"/>
    <property type="molecule type" value="Genomic_DNA"/>
</dbReference>
<protein>
    <submittedName>
        <fullName evidence="1">Uncharacterized protein</fullName>
    </submittedName>
</protein>